<proteinExistence type="predicted"/>
<dbReference type="Proteomes" id="UP000299102">
    <property type="component" value="Unassembled WGS sequence"/>
</dbReference>
<feature type="region of interest" description="Disordered" evidence="1">
    <location>
        <begin position="92"/>
        <end position="111"/>
    </location>
</feature>
<evidence type="ECO:0000313" key="3">
    <source>
        <dbReference type="Proteomes" id="UP000299102"/>
    </source>
</evidence>
<dbReference type="EMBL" id="BGZK01000092">
    <property type="protein sequence ID" value="GBP18074.1"/>
    <property type="molecule type" value="Genomic_DNA"/>
</dbReference>
<sequence>MLHLRIGAEVSDSADPRNNNFPEDLFQARGGREGGLADDSEGREECETLASRRTTFKSCSGLGKPFAHGSVHVESRFRSRSRFSFRFADDFDPGLDLNPDSDQIGPKEHTL</sequence>
<protein>
    <submittedName>
        <fullName evidence="2">Uncharacterized protein</fullName>
    </submittedName>
</protein>
<gene>
    <name evidence="2" type="ORF">EVAR_17022_1</name>
</gene>
<feature type="region of interest" description="Disordered" evidence="1">
    <location>
        <begin position="1"/>
        <end position="42"/>
    </location>
</feature>
<name>A0A4C1TW10_EUMVA</name>
<evidence type="ECO:0000313" key="2">
    <source>
        <dbReference type="EMBL" id="GBP18074.1"/>
    </source>
</evidence>
<organism evidence="2 3">
    <name type="scientific">Eumeta variegata</name>
    <name type="common">Bagworm moth</name>
    <name type="synonym">Eumeta japonica</name>
    <dbReference type="NCBI Taxonomy" id="151549"/>
    <lineage>
        <taxon>Eukaryota</taxon>
        <taxon>Metazoa</taxon>
        <taxon>Ecdysozoa</taxon>
        <taxon>Arthropoda</taxon>
        <taxon>Hexapoda</taxon>
        <taxon>Insecta</taxon>
        <taxon>Pterygota</taxon>
        <taxon>Neoptera</taxon>
        <taxon>Endopterygota</taxon>
        <taxon>Lepidoptera</taxon>
        <taxon>Glossata</taxon>
        <taxon>Ditrysia</taxon>
        <taxon>Tineoidea</taxon>
        <taxon>Psychidae</taxon>
        <taxon>Oiketicinae</taxon>
        <taxon>Eumeta</taxon>
    </lineage>
</organism>
<dbReference type="AlphaFoldDB" id="A0A4C1TW10"/>
<keyword evidence="3" id="KW-1185">Reference proteome</keyword>
<reference evidence="2 3" key="1">
    <citation type="journal article" date="2019" name="Commun. Biol.">
        <title>The bagworm genome reveals a unique fibroin gene that provides high tensile strength.</title>
        <authorList>
            <person name="Kono N."/>
            <person name="Nakamura H."/>
            <person name="Ohtoshi R."/>
            <person name="Tomita M."/>
            <person name="Numata K."/>
            <person name="Arakawa K."/>
        </authorList>
    </citation>
    <scope>NUCLEOTIDE SEQUENCE [LARGE SCALE GENOMIC DNA]</scope>
</reference>
<comment type="caution">
    <text evidence="2">The sequence shown here is derived from an EMBL/GenBank/DDBJ whole genome shotgun (WGS) entry which is preliminary data.</text>
</comment>
<evidence type="ECO:0000256" key="1">
    <source>
        <dbReference type="SAM" id="MobiDB-lite"/>
    </source>
</evidence>
<accession>A0A4C1TW10</accession>